<dbReference type="EMBL" id="UYWY01025529">
    <property type="protein sequence ID" value="VDM49760.1"/>
    <property type="molecule type" value="Genomic_DNA"/>
</dbReference>
<reference evidence="4 5" key="2">
    <citation type="submission" date="2018-11" db="EMBL/GenBank/DDBJ databases">
        <authorList>
            <consortium name="Pathogen Informatics"/>
        </authorList>
    </citation>
    <scope>NUCLEOTIDE SEQUENCE [LARGE SCALE GENOMIC DNA]</scope>
</reference>
<keyword evidence="3" id="KW-1133">Transmembrane helix</keyword>
<dbReference type="AlphaFoldDB" id="A0A183VCG9"/>
<dbReference type="Proteomes" id="UP000050794">
    <property type="component" value="Unassembled WGS sequence"/>
</dbReference>
<evidence type="ECO:0000313" key="5">
    <source>
        <dbReference type="Proteomes" id="UP000050794"/>
    </source>
</evidence>
<keyword evidence="5" id="KW-1185">Reference proteome</keyword>
<keyword evidence="1" id="KW-0808">Transferase</keyword>
<accession>A0A183VCG9</accession>
<feature type="transmembrane region" description="Helical" evidence="3">
    <location>
        <begin position="579"/>
        <end position="600"/>
    </location>
</feature>
<evidence type="ECO:0000313" key="6">
    <source>
        <dbReference type="WBParaSite" id="TCNE_0001844301-mRNA-1"/>
    </source>
</evidence>
<evidence type="ECO:0000313" key="4">
    <source>
        <dbReference type="EMBL" id="VDM49760.1"/>
    </source>
</evidence>
<proteinExistence type="predicted"/>
<sequence>MEFEDDEDGANGIDIEDDESDEEEERDDEAMREEGRESDEEDDFGLIEMADESVPIGTGRRFEDGDPDSTFIDANVFLENLDDFDRTGVCLSPFSLNRSMLMDRYNLQRAFFGLIYDAKGYRLTISGRRPGTVTAPVLHRQGAVRRWGTVGPQRDILERLIESGTVANAAHLFDVLPSRQRLFNIILHESASEAISAALGEERRHATVPSPLDRFTEAALLIDAHSHFYIWLIAAHHITAHLEAIEKVLILIAKERKDKEEKEKSESKKKQEMENGAETKETEAKATSEEADAGGASDMPSAGELGLSMEGGAVTVGSGLVASIAAAESAGSDGEEVFGTAVQQDVVEPMDITDTSVPSDDTQTTSAPACESNEMIVSTPPHSPQREAEGECEQPSASGAAEEYRDILGDIEVPEGVDPAFLAALPEDIRTEVIRDHQRQQRAQRLAQSAAANAAGAEGVAPGNEAAAASGSSVEPLDQEFLNALPPELQEEILAQHERTLRLATERAQNAAASSSAAGGGAPSTEGDDAVALIESLPPSLRAQVLADADDTVLQVLPQSVAAEARRLRANLEQQVSDSLYFCFLLCVMQVVSFAFFFLCH</sequence>
<reference evidence="6" key="1">
    <citation type="submission" date="2016-06" db="UniProtKB">
        <authorList>
            <consortium name="WormBaseParasite"/>
        </authorList>
    </citation>
    <scope>IDENTIFICATION</scope>
</reference>
<feature type="region of interest" description="Disordered" evidence="2">
    <location>
        <begin position="1"/>
        <end position="46"/>
    </location>
</feature>
<feature type="region of interest" description="Disordered" evidence="2">
    <location>
        <begin position="374"/>
        <end position="400"/>
    </location>
</feature>
<feature type="compositionally biased region" description="Basic and acidic residues" evidence="2">
    <location>
        <begin position="259"/>
        <end position="288"/>
    </location>
</feature>
<feature type="region of interest" description="Disordered" evidence="2">
    <location>
        <begin position="505"/>
        <end position="527"/>
    </location>
</feature>
<evidence type="ECO:0000256" key="1">
    <source>
        <dbReference type="ARBA" id="ARBA00022679"/>
    </source>
</evidence>
<name>A0A183VCG9_TOXCA</name>
<dbReference type="WBParaSite" id="TCNE_0001844301-mRNA-1">
    <property type="protein sequence ID" value="TCNE_0001844301-mRNA-1"/>
    <property type="gene ID" value="TCNE_0001844301"/>
</dbReference>
<dbReference type="Pfam" id="PF14377">
    <property type="entry name" value="UBM"/>
    <property type="match status" value="3"/>
</dbReference>
<dbReference type="Gene3D" id="6.10.250.1630">
    <property type="match status" value="1"/>
</dbReference>
<feature type="region of interest" description="Disordered" evidence="2">
    <location>
        <begin position="259"/>
        <end position="307"/>
    </location>
</feature>
<dbReference type="InterPro" id="IPR025527">
    <property type="entry name" value="HUWE1/Rev1_UBM"/>
</dbReference>
<protein>
    <submittedName>
        <fullName evidence="6">F-box domain-containing protein</fullName>
    </submittedName>
</protein>
<feature type="compositionally biased region" description="Low complexity" evidence="2">
    <location>
        <begin position="441"/>
        <end position="472"/>
    </location>
</feature>
<gene>
    <name evidence="4" type="ORF">TCNE_LOCUS18439</name>
</gene>
<evidence type="ECO:0000256" key="3">
    <source>
        <dbReference type="SAM" id="Phobius"/>
    </source>
</evidence>
<keyword evidence="3" id="KW-0472">Membrane</keyword>
<feature type="region of interest" description="Disordered" evidence="2">
    <location>
        <begin position="436"/>
        <end position="472"/>
    </location>
</feature>
<keyword evidence="3" id="KW-0812">Transmembrane</keyword>
<organism evidence="5 6">
    <name type="scientific">Toxocara canis</name>
    <name type="common">Canine roundworm</name>
    <dbReference type="NCBI Taxonomy" id="6265"/>
    <lineage>
        <taxon>Eukaryota</taxon>
        <taxon>Metazoa</taxon>
        <taxon>Ecdysozoa</taxon>
        <taxon>Nematoda</taxon>
        <taxon>Chromadorea</taxon>
        <taxon>Rhabditida</taxon>
        <taxon>Spirurina</taxon>
        <taxon>Ascaridomorpha</taxon>
        <taxon>Ascaridoidea</taxon>
        <taxon>Toxocaridae</taxon>
        <taxon>Toxocara</taxon>
    </lineage>
</organism>
<dbReference type="GO" id="GO:0016740">
    <property type="term" value="F:transferase activity"/>
    <property type="evidence" value="ECO:0007669"/>
    <property type="project" value="UniProtKB-KW"/>
</dbReference>
<evidence type="ECO:0000256" key="2">
    <source>
        <dbReference type="SAM" id="MobiDB-lite"/>
    </source>
</evidence>